<comment type="cofactor">
    <cofactor evidence="1">
        <name>thiamine diphosphate</name>
        <dbReference type="ChEBI" id="CHEBI:58937"/>
    </cofactor>
</comment>
<dbReference type="InterPro" id="IPR031717">
    <property type="entry name" value="ODO-1/KGD_C"/>
</dbReference>
<dbReference type="InterPro" id="IPR001017">
    <property type="entry name" value="DH_E1"/>
</dbReference>
<dbReference type="EMBL" id="WUUK01000001">
    <property type="protein sequence ID" value="MXQ50323.1"/>
    <property type="molecule type" value="Genomic_DNA"/>
</dbReference>
<dbReference type="Pfam" id="PF00676">
    <property type="entry name" value="E1_dh"/>
    <property type="match status" value="1"/>
</dbReference>
<sequence>MQEKELENAPVRFGTNLGMILELHEMYQENPDSVSDEMRYLFENISSGQAGTAQSDMDHSKVKSLLRLIDNIRLFGHLESDIYPVYTPDVKNVPSLDFKDYNLTEEDLKRLPASLVSVHLGDYYDNAYEAVTQLHSLYTGPLAYEYMHINDTQERQWLKETIETQKEVSLSDDEKKHLFKTLAKVEGFEKYLHKNFVGAKRFSIEGVDSIVPLLDHMLGLMADEGIPNLQIGMAHRGRLNVLTHVLEKPYEMMISEFMHTDPMKFLPEDGSLEITQGWMKDVKYHLGGAKTREDKGMKQRISLANNPSHLEVVGPIVLGKTRAQQETTDHAGYPDQDFNKAIAAIIHGDAAFPGQGIVYESLNLGKLDGYSVGGSVHIIANNRIGFTTEETDARSTVYASDAALGFDLPILHVNADRPEHVLRTVEIALEYRQKFNKDIVIDVLGYRRYGHNEMDEPTTTNPLLYKEVKSHDTIDEIYGAKLVEENVISEDEKTEIIQGVLDEMRAAHDQIDKSDTNVDGHLETPEAIMEGQENPEDDISRERLEKINDDLFQYPDSFTVFKKLSNVLERRKKPFEDDEELIDWAHAEVLAFASINQDGTPIRLTGQDSERGTFAQRHAVLHDPETGENHIPLHAVSDSNATFDVHNSPLSEAAVVGFDYGYNVEQKTVMAIWEAQYGDFSNMAQVIFDNFMAAGNAKWGETSGMTLFLPHAQEGQGAEHSSARLERYLQLAAENNMTVANLSSASNYFHLLRKQAKYLGTEKMRPLVLMTPKSLLRNQIVSEPVSAFTESSFKEIILPEYKRTKVRKVLIASGKMAVDLLTEQKKNPDDAVMIIRLEQIYPFPSEKVQEVLKGLRNLDEVRFVQEEPENMGTYNYALPFLLEIVPEKVEVDYVGRIRRASPAEGDGESYKLIQQNIIETALKS</sequence>
<evidence type="ECO:0000313" key="8">
    <source>
        <dbReference type="EMBL" id="MXQ50323.1"/>
    </source>
</evidence>
<protein>
    <recommendedName>
        <fullName evidence="2">oxoglutarate dehydrogenase (succinyl-transferring)</fullName>
        <ecNumber evidence="2">1.2.4.2</ecNumber>
    </recommendedName>
</protein>
<keyword evidence="5" id="KW-0324">Glycolysis</keyword>
<dbReference type="GO" id="GO:0005829">
    <property type="term" value="C:cytosol"/>
    <property type="evidence" value="ECO:0007669"/>
    <property type="project" value="TreeGrafter"/>
</dbReference>
<evidence type="ECO:0000256" key="4">
    <source>
        <dbReference type="ARBA" id="ARBA00023052"/>
    </source>
</evidence>
<dbReference type="Proteomes" id="UP000436284">
    <property type="component" value="Unassembled WGS sequence"/>
</dbReference>
<feature type="domain" description="Transketolase-like pyrimidine-binding" evidence="7">
    <location>
        <begin position="582"/>
        <end position="778"/>
    </location>
</feature>
<evidence type="ECO:0000256" key="5">
    <source>
        <dbReference type="ARBA" id="ARBA00023152"/>
    </source>
</evidence>
<dbReference type="Gene3D" id="3.40.50.970">
    <property type="match status" value="1"/>
</dbReference>
<dbReference type="GO" id="GO:0006096">
    <property type="term" value="P:glycolytic process"/>
    <property type="evidence" value="ECO:0007669"/>
    <property type="project" value="UniProtKB-KW"/>
</dbReference>
<evidence type="ECO:0000313" key="9">
    <source>
        <dbReference type="Proteomes" id="UP000436284"/>
    </source>
</evidence>
<dbReference type="GO" id="GO:0004591">
    <property type="term" value="F:oxoglutarate dehydrogenase (succinyl-transferring) activity"/>
    <property type="evidence" value="ECO:0007669"/>
    <property type="project" value="UniProtKB-EC"/>
</dbReference>
<name>A0A6N8TXC2_9STAP</name>
<keyword evidence="4" id="KW-0786">Thiamine pyrophosphate</keyword>
<dbReference type="RefSeq" id="WP_160652632.1">
    <property type="nucleotide sequence ID" value="NZ_JBHRWU010000001.1"/>
</dbReference>
<organism evidence="8 9">
    <name type="scientific">Salinicoccus hispanicus</name>
    <dbReference type="NCBI Taxonomy" id="157225"/>
    <lineage>
        <taxon>Bacteria</taxon>
        <taxon>Bacillati</taxon>
        <taxon>Bacillota</taxon>
        <taxon>Bacilli</taxon>
        <taxon>Bacillales</taxon>
        <taxon>Staphylococcaceae</taxon>
        <taxon>Salinicoccus</taxon>
    </lineage>
</organism>
<evidence type="ECO:0000256" key="6">
    <source>
        <dbReference type="ARBA" id="ARBA00051911"/>
    </source>
</evidence>
<dbReference type="Pfam" id="PF16870">
    <property type="entry name" value="OxoGdeHyase_C"/>
    <property type="match status" value="1"/>
</dbReference>
<dbReference type="InterPro" id="IPR042179">
    <property type="entry name" value="KGD_C_sf"/>
</dbReference>
<dbReference type="SMART" id="SM00861">
    <property type="entry name" value="Transket_pyr"/>
    <property type="match status" value="1"/>
</dbReference>
<dbReference type="Pfam" id="PF02779">
    <property type="entry name" value="Transket_pyr"/>
    <property type="match status" value="1"/>
</dbReference>
<dbReference type="GO" id="GO:0006099">
    <property type="term" value="P:tricarboxylic acid cycle"/>
    <property type="evidence" value="ECO:0007669"/>
    <property type="project" value="TreeGrafter"/>
</dbReference>
<dbReference type="SUPFAM" id="SSF52518">
    <property type="entry name" value="Thiamin diphosphate-binding fold (THDP-binding)"/>
    <property type="match status" value="2"/>
</dbReference>
<dbReference type="NCBIfam" id="NF006914">
    <property type="entry name" value="PRK09404.1"/>
    <property type="match status" value="1"/>
</dbReference>
<comment type="caution">
    <text evidence="8">The sequence shown here is derived from an EMBL/GenBank/DDBJ whole genome shotgun (WGS) entry which is preliminary data.</text>
</comment>
<dbReference type="Gene3D" id="3.40.50.11610">
    <property type="entry name" value="Multifunctional 2-oxoglutarate metabolism enzyme, C-terminal domain"/>
    <property type="match status" value="1"/>
</dbReference>
<accession>A0A6N8TXC2</accession>
<evidence type="ECO:0000256" key="2">
    <source>
        <dbReference type="ARBA" id="ARBA00012280"/>
    </source>
</evidence>
<keyword evidence="9" id="KW-1185">Reference proteome</keyword>
<dbReference type="PANTHER" id="PTHR23152:SF4">
    <property type="entry name" value="2-OXOADIPATE DEHYDROGENASE COMPLEX COMPONENT E1"/>
    <property type="match status" value="1"/>
</dbReference>
<evidence type="ECO:0000256" key="1">
    <source>
        <dbReference type="ARBA" id="ARBA00001964"/>
    </source>
</evidence>
<comment type="catalytic activity">
    <reaction evidence="6">
        <text>N(6)-[(R)-lipoyl]-L-lysyl-[protein] + 2-oxoglutarate + H(+) = N(6)-[(R)-S(8)-succinyldihydrolipoyl]-L-lysyl-[protein] + CO2</text>
        <dbReference type="Rhea" id="RHEA:12188"/>
        <dbReference type="Rhea" id="RHEA-COMP:10474"/>
        <dbReference type="Rhea" id="RHEA-COMP:20092"/>
        <dbReference type="ChEBI" id="CHEBI:15378"/>
        <dbReference type="ChEBI" id="CHEBI:16526"/>
        <dbReference type="ChEBI" id="CHEBI:16810"/>
        <dbReference type="ChEBI" id="CHEBI:83099"/>
        <dbReference type="ChEBI" id="CHEBI:83120"/>
        <dbReference type="EC" id="1.2.4.2"/>
    </reaction>
</comment>
<dbReference type="NCBIfam" id="TIGR00239">
    <property type="entry name" value="2oxo_dh_E1"/>
    <property type="match status" value="1"/>
</dbReference>
<dbReference type="EC" id="1.2.4.2" evidence="2"/>
<dbReference type="GO" id="GO:0030976">
    <property type="term" value="F:thiamine pyrophosphate binding"/>
    <property type="evidence" value="ECO:0007669"/>
    <property type="project" value="InterPro"/>
</dbReference>
<dbReference type="InterPro" id="IPR029061">
    <property type="entry name" value="THDP-binding"/>
</dbReference>
<dbReference type="GO" id="GO:0045252">
    <property type="term" value="C:oxoglutarate dehydrogenase complex"/>
    <property type="evidence" value="ECO:0007669"/>
    <property type="project" value="TreeGrafter"/>
</dbReference>
<dbReference type="Gene3D" id="3.40.50.12470">
    <property type="match status" value="1"/>
</dbReference>
<dbReference type="AlphaFoldDB" id="A0A6N8TXC2"/>
<dbReference type="NCBIfam" id="NF008907">
    <property type="entry name" value="PRK12270.1"/>
    <property type="match status" value="1"/>
</dbReference>
<keyword evidence="3 8" id="KW-0560">Oxidoreductase</keyword>
<dbReference type="OrthoDB" id="9759785at2"/>
<dbReference type="PANTHER" id="PTHR23152">
    <property type="entry name" value="2-OXOGLUTARATE DEHYDROGENASE"/>
    <property type="match status" value="1"/>
</dbReference>
<gene>
    <name evidence="8" type="ORF">GQ671_03265</name>
</gene>
<proteinExistence type="predicted"/>
<evidence type="ECO:0000259" key="7">
    <source>
        <dbReference type="SMART" id="SM00861"/>
    </source>
</evidence>
<dbReference type="InterPro" id="IPR011603">
    <property type="entry name" value="2oxoglutarate_DH_E1"/>
</dbReference>
<dbReference type="InterPro" id="IPR005475">
    <property type="entry name" value="Transketolase-like_Pyr-bd"/>
</dbReference>
<dbReference type="PIRSF" id="PIRSF000157">
    <property type="entry name" value="Oxoglu_dh_E1"/>
    <property type="match status" value="1"/>
</dbReference>
<dbReference type="FunFam" id="3.40.50.970:FF:000036">
    <property type="entry name" value="2-oxoglutarate dehydrogenase E1 component"/>
    <property type="match status" value="1"/>
</dbReference>
<reference evidence="8 9" key="1">
    <citation type="submission" date="2019-12" db="EMBL/GenBank/DDBJ databases">
        <title>Salinicoccus cyprini sp. nov., isolated from gastro-intestinal tract of mirror carp, Cyprinus carpio var. specularis, collected from Gobind Sagar Reservoir, Himachal Pradesh, India.</title>
        <authorList>
            <person name="Talwar C."/>
            <person name="Singh A.K."/>
            <person name="Lal R."/>
            <person name="Negi R.K."/>
        </authorList>
    </citation>
    <scope>NUCLEOTIDE SEQUENCE [LARGE SCALE GENOMIC DNA]</scope>
    <source>
        <strain evidence="8 9">J-82</strain>
    </source>
</reference>
<evidence type="ECO:0000256" key="3">
    <source>
        <dbReference type="ARBA" id="ARBA00023002"/>
    </source>
</evidence>